<comment type="caution">
    <text evidence="2">The sequence shown here is derived from an EMBL/GenBank/DDBJ whole genome shotgun (WGS) entry which is preliminary data.</text>
</comment>
<dbReference type="Pfam" id="PF05050">
    <property type="entry name" value="Methyltransf_21"/>
    <property type="match status" value="1"/>
</dbReference>
<dbReference type="AlphaFoldDB" id="A0AAD8YLB9"/>
<evidence type="ECO:0000313" key="3">
    <source>
        <dbReference type="Proteomes" id="UP001224775"/>
    </source>
</evidence>
<dbReference type="InterPro" id="IPR029063">
    <property type="entry name" value="SAM-dependent_MTases_sf"/>
</dbReference>
<dbReference type="Gene3D" id="3.40.50.150">
    <property type="entry name" value="Vaccinia Virus protein VP39"/>
    <property type="match status" value="1"/>
</dbReference>
<proteinExistence type="predicted"/>
<sequence length="429" mass="48500">PPSSHQAPTAHRHHCLVLVAKEELSSPFQLQTHPPMFRSRRIINNTTFTSTSCHMIRCAIITFAASGMIMLHTKTSHSLDNYLKNDSHDLFIAPENMSVGAGAADTKESMIELDIDNACPRSSAINTKNNNSPPPNLMPLDRLLSIVKYWHEINCPQKETCQFASIGQHLLHIAMKRNQTLLTVQVGAMDGRSNDPMYGMFVETRGKNYVQARNGDIAPGRDSPFPDLRNWLPVMIEPVPKNYEDMKETYLGIASDRGLACAVPIHAAVSYDSTKTTCPFCRFNTADDAPPSCKGQPDWMKFQIGTLDCEHSKRFFNKDFDLCILQDPLPCNSLEKLLSDHFVPAEHIAMLQIDIEGYEYILLDGMFKEIPDESLPPVIHFEHKVMKDQDMTHPLVNRTSRVDHTKELLSSRGYHFYDEGEDYLALRLV</sequence>
<keyword evidence="3" id="KW-1185">Reference proteome</keyword>
<dbReference type="InterPro" id="IPR006342">
    <property type="entry name" value="FkbM_mtfrase"/>
</dbReference>
<accession>A0AAD8YLB9</accession>
<evidence type="ECO:0000313" key="2">
    <source>
        <dbReference type="EMBL" id="KAK1748113.1"/>
    </source>
</evidence>
<organism evidence="2 3">
    <name type="scientific">Skeletonema marinoi</name>
    <dbReference type="NCBI Taxonomy" id="267567"/>
    <lineage>
        <taxon>Eukaryota</taxon>
        <taxon>Sar</taxon>
        <taxon>Stramenopiles</taxon>
        <taxon>Ochrophyta</taxon>
        <taxon>Bacillariophyta</taxon>
        <taxon>Coscinodiscophyceae</taxon>
        <taxon>Thalassiosirophycidae</taxon>
        <taxon>Thalassiosirales</taxon>
        <taxon>Skeletonemataceae</taxon>
        <taxon>Skeletonema</taxon>
        <taxon>Skeletonema marinoi-dohrnii complex</taxon>
    </lineage>
</organism>
<feature type="domain" description="Methyltransferase FkbM" evidence="1">
    <location>
        <begin position="227"/>
        <end position="415"/>
    </location>
</feature>
<dbReference type="Proteomes" id="UP001224775">
    <property type="component" value="Unassembled WGS sequence"/>
</dbReference>
<dbReference type="EMBL" id="JATAAI010000001">
    <property type="protein sequence ID" value="KAK1748113.1"/>
    <property type="molecule type" value="Genomic_DNA"/>
</dbReference>
<gene>
    <name evidence="2" type="ORF">QTG54_000052</name>
</gene>
<protein>
    <recommendedName>
        <fullName evidence="1">Methyltransferase FkbM domain-containing protein</fullName>
    </recommendedName>
</protein>
<evidence type="ECO:0000259" key="1">
    <source>
        <dbReference type="Pfam" id="PF05050"/>
    </source>
</evidence>
<reference evidence="2" key="1">
    <citation type="submission" date="2023-06" db="EMBL/GenBank/DDBJ databases">
        <title>Survivors Of The Sea: Transcriptome response of Skeletonema marinoi to long-term dormancy.</title>
        <authorList>
            <person name="Pinder M.I.M."/>
            <person name="Kourtchenko O."/>
            <person name="Robertson E.K."/>
            <person name="Larsson T."/>
            <person name="Maumus F."/>
            <person name="Osuna-Cruz C.M."/>
            <person name="Vancaester E."/>
            <person name="Stenow R."/>
            <person name="Vandepoele K."/>
            <person name="Ploug H."/>
            <person name="Bruchert V."/>
            <person name="Godhe A."/>
            <person name="Topel M."/>
        </authorList>
    </citation>
    <scope>NUCLEOTIDE SEQUENCE</scope>
    <source>
        <strain evidence="2">R05AC</strain>
    </source>
</reference>
<dbReference type="SUPFAM" id="SSF53335">
    <property type="entry name" value="S-adenosyl-L-methionine-dependent methyltransferases"/>
    <property type="match status" value="1"/>
</dbReference>
<feature type="non-terminal residue" evidence="2">
    <location>
        <position position="429"/>
    </location>
</feature>
<name>A0AAD8YLB9_9STRA</name>